<dbReference type="OrthoDB" id="8781289at2"/>
<keyword evidence="1" id="KW-0732">Signal</keyword>
<sequence length="142" mass="15681">MQLHRLTTRFLPSSLLRTLVAVPLMLAASLATAQQEPPSAFPLDATGYLNEELPRMEAAIAARDRSFFHGAMVRTVQFSERWGFKVKANPDLAAYSMCTSAVMDYVVVGMCRLTPGDEACEPGLGPRFDANVQRCREMAARK</sequence>
<evidence type="ECO:0000313" key="3">
    <source>
        <dbReference type="Proteomes" id="UP000032067"/>
    </source>
</evidence>
<dbReference type="EMBL" id="JXQQ01000076">
    <property type="protein sequence ID" value="KIQ23234.1"/>
    <property type="molecule type" value="Genomic_DNA"/>
</dbReference>
<evidence type="ECO:0000256" key="1">
    <source>
        <dbReference type="SAM" id="SignalP"/>
    </source>
</evidence>
<protein>
    <submittedName>
        <fullName evidence="2">Uncharacterized protein</fullName>
    </submittedName>
</protein>
<evidence type="ECO:0000313" key="2">
    <source>
        <dbReference type="EMBL" id="KIQ23234.1"/>
    </source>
</evidence>
<dbReference type="AlphaFoldDB" id="A0A0D0LXH5"/>
<reference evidence="2 3" key="1">
    <citation type="submission" date="2014-12" db="EMBL/GenBank/DDBJ databases">
        <title>16Stimator: statistical estimation of ribosomal gene copy numbers from draft genome assemblies.</title>
        <authorList>
            <person name="Perisin M.A."/>
            <person name="Vetter M."/>
            <person name="Gilbert J.A."/>
            <person name="Bergelson J."/>
        </authorList>
    </citation>
    <scope>NUCLEOTIDE SEQUENCE [LARGE SCALE GENOMIC DNA]</scope>
    <source>
        <strain evidence="2 3">MEDvA23</strain>
    </source>
</reference>
<accession>A0A0D0LXH5</accession>
<comment type="caution">
    <text evidence="2">The sequence shown here is derived from an EMBL/GenBank/DDBJ whole genome shotgun (WGS) entry which is preliminary data.</text>
</comment>
<dbReference type="Proteomes" id="UP000032067">
    <property type="component" value="Unassembled WGS sequence"/>
</dbReference>
<gene>
    <name evidence="2" type="ORF">RT97_25695</name>
</gene>
<organism evidence="2 3">
    <name type="scientific">Variovorax paradoxus</name>
    <dbReference type="NCBI Taxonomy" id="34073"/>
    <lineage>
        <taxon>Bacteria</taxon>
        <taxon>Pseudomonadati</taxon>
        <taxon>Pseudomonadota</taxon>
        <taxon>Betaproteobacteria</taxon>
        <taxon>Burkholderiales</taxon>
        <taxon>Comamonadaceae</taxon>
        <taxon>Variovorax</taxon>
    </lineage>
</organism>
<feature type="chain" id="PRO_5002233401" evidence="1">
    <location>
        <begin position="34"/>
        <end position="142"/>
    </location>
</feature>
<name>A0A0D0LXH5_VARPD</name>
<feature type="signal peptide" evidence="1">
    <location>
        <begin position="1"/>
        <end position="33"/>
    </location>
</feature>
<dbReference type="RefSeq" id="WP_042581688.1">
    <property type="nucleotide sequence ID" value="NZ_JXQQ01000076.1"/>
</dbReference>
<proteinExistence type="predicted"/>